<evidence type="ECO:0000313" key="4">
    <source>
        <dbReference type="Proteomes" id="UP000199052"/>
    </source>
</evidence>
<accession>A0A1I2US44</accession>
<reference evidence="2 5" key="2">
    <citation type="submission" date="2020-07" db="EMBL/GenBank/DDBJ databases">
        <title>Sequencing the genomes of 1000 actinobacteria strains.</title>
        <authorList>
            <person name="Klenk H.-P."/>
        </authorList>
    </citation>
    <scope>NUCLEOTIDE SEQUENCE [LARGE SCALE GENOMIC DNA]</scope>
    <source>
        <strain evidence="2 5">DSM 45117</strain>
    </source>
</reference>
<sequence>MTHHRRRRHYYLPTPAWAVVLLAALITFAVLAVRLIHHLLTLI</sequence>
<evidence type="ECO:0000313" key="5">
    <source>
        <dbReference type="Proteomes" id="UP000533017"/>
    </source>
</evidence>
<dbReference type="AlphaFoldDB" id="A0A1I2US44"/>
<keyword evidence="1" id="KW-0472">Membrane</keyword>
<name>A0A1I2US44_9ACTN</name>
<dbReference type="EMBL" id="FOOI01000008">
    <property type="protein sequence ID" value="SFG78597.1"/>
    <property type="molecule type" value="Genomic_DNA"/>
</dbReference>
<keyword evidence="5" id="KW-1185">Reference proteome</keyword>
<gene>
    <name evidence="2" type="ORF">FHR37_005517</name>
    <name evidence="3" type="ORF">SAMN05421678_108252</name>
</gene>
<dbReference type="EMBL" id="JACBZA010000001">
    <property type="protein sequence ID" value="NYH86666.1"/>
    <property type="molecule type" value="Genomic_DNA"/>
</dbReference>
<dbReference type="Proteomes" id="UP000199052">
    <property type="component" value="Unassembled WGS sequence"/>
</dbReference>
<dbReference type="Proteomes" id="UP000533017">
    <property type="component" value="Unassembled WGS sequence"/>
</dbReference>
<evidence type="ECO:0000313" key="3">
    <source>
        <dbReference type="EMBL" id="SFG78597.1"/>
    </source>
</evidence>
<reference evidence="3 4" key="1">
    <citation type="submission" date="2016-10" db="EMBL/GenBank/DDBJ databases">
        <authorList>
            <person name="de Groot N.N."/>
        </authorList>
    </citation>
    <scope>NUCLEOTIDE SEQUENCE [LARGE SCALE GENOMIC DNA]</scope>
    <source>
        <strain evidence="3 4">CPCC 202808</strain>
    </source>
</reference>
<evidence type="ECO:0000256" key="1">
    <source>
        <dbReference type="SAM" id="Phobius"/>
    </source>
</evidence>
<proteinExistence type="predicted"/>
<feature type="transmembrane region" description="Helical" evidence="1">
    <location>
        <begin position="12"/>
        <end position="36"/>
    </location>
</feature>
<dbReference type="RefSeq" id="WP_269086086.1">
    <property type="nucleotide sequence ID" value="NZ_FOOI01000008.1"/>
</dbReference>
<evidence type="ECO:0000313" key="2">
    <source>
        <dbReference type="EMBL" id="NYH86666.1"/>
    </source>
</evidence>
<organism evidence="3 4">
    <name type="scientific">Actinopolymorpha cephalotaxi</name>
    <dbReference type="NCBI Taxonomy" id="504797"/>
    <lineage>
        <taxon>Bacteria</taxon>
        <taxon>Bacillati</taxon>
        <taxon>Actinomycetota</taxon>
        <taxon>Actinomycetes</taxon>
        <taxon>Propionibacteriales</taxon>
        <taxon>Actinopolymorphaceae</taxon>
        <taxon>Actinopolymorpha</taxon>
    </lineage>
</organism>
<protein>
    <submittedName>
        <fullName evidence="3">Uncharacterized protein</fullName>
    </submittedName>
</protein>
<keyword evidence="1" id="KW-1133">Transmembrane helix</keyword>
<keyword evidence="1" id="KW-0812">Transmembrane</keyword>